<proteinExistence type="predicted"/>
<organism evidence="1">
    <name type="scientific">marine sediment metagenome</name>
    <dbReference type="NCBI Taxonomy" id="412755"/>
    <lineage>
        <taxon>unclassified sequences</taxon>
        <taxon>metagenomes</taxon>
        <taxon>ecological metagenomes</taxon>
    </lineage>
</organism>
<dbReference type="AlphaFoldDB" id="A0A0F9TPS6"/>
<accession>A0A0F9TPS6</accession>
<evidence type="ECO:0000313" key="1">
    <source>
        <dbReference type="EMBL" id="KKN76962.1"/>
    </source>
</evidence>
<sequence>MQTREMIIDSFLEVLKDLMLKEEDCERVLSQIGALCSPVYVPCKVIHLNSKDKIADTIKK</sequence>
<comment type="caution">
    <text evidence="1">The sequence shown here is derived from an EMBL/GenBank/DDBJ whole genome shotgun (WGS) entry which is preliminary data.</text>
</comment>
<protein>
    <submittedName>
        <fullName evidence="1">Uncharacterized protein</fullName>
    </submittedName>
</protein>
<reference evidence="1" key="1">
    <citation type="journal article" date="2015" name="Nature">
        <title>Complex archaea that bridge the gap between prokaryotes and eukaryotes.</title>
        <authorList>
            <person name="Spang A."/>
            <person name="Saw J.H."/>
            <person name="Jorgensen S.L."/>
            <person name="Zaremba-Niedzwiedzka K."/>
            <person name="Martijn J."/>
            <person name="Lind A.E."/>
            <person name="van Eijk R."/>
            <person name="Schleper C."/>
            <person name="Guy L."/>
            <person name="Ettema T.J."/>
        </authorList>
    </citation>
    <scope>NUCLEOTIDE SEQUENCE</scope>
</reference>
<gene>
    <name evidence="1" type="ORF">LCGC14_0364540</name>
</gene>
<name>A0A0F9TPS6_9ZZZZ</name>
<dbReference type="EMBL" id="LAZR01000286">
    <property type="protein sequence ID" value="KKN76962.1"/>
    <property type="molecule type" value="Genomic_DNA"/>
</dbReference>